<dbReference type="SUPFAM" id="SSF54197">
    <property type="entry name" value="HIT-like"/>
    <property type="match status" value="1"/>
</dbReference>
<dbReference type="Pfam" id="PF01230">
    <property type="entry name" value="HIT"/>
    <property type="match status" value="1"/>
</dbReference>
<evidence type="ECO:0000256" key="1">
    <source>
        <dbReference type="PIRSR" id="PIRSR601310-1"/>
    </source>
</evidence>
<dbReference type="AlphaFoldDB" id="A0A857LI21"/>
<organism evidence="3">
    <name type="scientific">Gordonia amarae</name>
    <dbReference type="NCBI Taxonomy" id="36821"/>
    <lineage>
        <taxon>Bacteria</taxon>
        <taxon>Bacillati</taxon>
        <taxon>Actinomycetota</taxon>
        <taxon>Actinomycetes</taxon>
        <taxon>Mycobacteriales</taxon>
        <taxon>Gordoniaceae</taxon>
        <taxon>Gordonia</taxon>
    </lineage>
</organism>
<gene>
    <name evidence="3" type="ORF">GII30_02285</name>
</gene>
<dbReference type="GO" id="GO:0009117">
    <property type="term" value="P:nucleotide metabolic process"/>
    <property type="evidence" value="ECO:0007669"/>
    <property type="project" value="TreeGrafter"/>
</dbReference>
<evidence type="ECO:0000256" key="2">
    <source>
        <dbReference type="PIRSR" id="PIRSR601310-3"/>
    </source>
</evidence>
<dbReference type="Gene3D" id="3.30.428.10">
    <property type="entry name" value="HIT-like"/>
    <property type="match status" value="1"/>
</dbReference>
<dbReference type="EMBL" id="CP045810">
    <property type="protein sequence ID" value="QHN38165.1"/>
    <property type="molecule type" value="Genomic_DNA"/>
</dbReference>
<dbReference type="InterPro" id="IPR036265">
    <property type="entry name" value="HIT-like_sf"/>
</dbReference>
<evidence type="ECO:0000313" key="3">
    <source>
        <dbReference type="EMBL" id="QHN38165.1"/>
    </source>
</evidence>
<protein>
    <submittedName>
        <fullName evidence="3">HIT domain-containing protein</fullName>
    </submittedName>
</protein>
<dbReference type="GO" id="GO:0003824">
    <property type="term" value="F:catalytic activity"/>
    <property type="evidence" value="ECO:0007669"/>
    <property type="project" value="InterPro"/>
</dbReference>
<dbReference type="PROSITE" id="PS51084">
    <property type="entry name" value="HIT_2"/>
    <property type="match status" value="1"/>
</dbReference>
<name>A0A857LI21_9ACTN</name>
<dbReference type="InterPro" id="IPR001310">
    <property type="entry name" value="Histidine_triad_HIT"/>
</dbReference>
<dbReference type="RefSeq" id="WP_005185264.1">
    <property type="nucleotide sequence ID" value="NZ_CP045804.1"/>
</dbReference>
<dbReference type="PANTHER" id="PTHR46648">
    <property type="entry name" value="HIT FAMILY PROTEIN 1"/>
    <property type="match status" value="1"/>
</dbReference>
<feature type="short sequence motif" description="Histidine triad motif" evidence="2">
    <location>
        <begin position="91"/>
        <end position="95"/>
    </location>
</feature>
<feature type="active site" description="Tele-AMP-histidine intermediate" evidence="1">
    <location>
        <position position="93"/>
    </location>
</feature>
<dbReference type="PANTHER" id="PTHR46648:SF1">
    <property type="entry name" value="ADENOSINE 5'-MONOPHOSPHORAMIDASE HNT1"/>
    <property type="match status" value="1"/>
</dbReference>
<reference evidence="3" key="1">
    <citation type="journal article" date="2021" name="Nat. Microbiol.">
        <title>Cocultivation of an ultrasmall environmental parasitic bacterium with lytic ability against bacteria associated with wastewater foams.</title>
        <authorList>
            <person name="Batinovic S."/>
            <person name="Rose J.J.A."/>
            <person name="Ratcliffe J."/>
            <person name="Seviour R.J."/>
            <person name="Petrovski S."/>
        </authorList>
    </citation>
    <scope>NUCLEOTIDE SEQUENCE</scope>
    <source>
        <strain evidence="3">CON44</strain>
    </source>
</reference>
<dbReference type="InterPro" id="IPR011146">
    <property type="entry name" value="HIT-like"/>
</dbReference>
<dbReference type="PRINTS" id="PR00332">
    <property type="entry name" value="HISTRIAD"/>
</dbReference>
<proteinExistence type="predicted"/>
<sequence>MATVFTHIINGDLPGRFVWKDGQAVAFLTIEPVTPGHVLVIPRKEIDHWEQIDTATFTHLSDVAQKVGRAVKDAFGAPRMGMLIAGLEVPHVHLHVFPAVSMAAFDLTNAQKDVAPEVLDEHAAKIRQSLIDHGYRENVPD</sequence>
<accession>A0A857LI21</accession>